<feature type="region of interest" description="Disordered" evidence="3">
    <location>
        <begin position="59"/>
        <end position="113"/>
    </location>
</feature>
<dbReference type="Pfam" id="PF23282">
    <property type="entry name" value="WHD_ROQ1"/>
    <property type="match status" value="1"/>
</dbReference>
<proteinExistence type="predicted"/>
<dbReference type="InterPro" id="IPR027417">
    <property type="entry name" value="P-loop_NTPase"/>
</dbReference>
<dbReference type="InterPro" id="IPR044974">
    <property type="entry name" value="Disease_R_plants"/>
</dbReference>
<evidence type="ECO:0000256" key="2">
    <source>
        <dbReference type="ARBA" id="ARBA00022737"/>
    </source>
</evidence>
<sequence length="718" mass="79959">MSSHYHSFRGSSSSSAVPPVPDHDTSTTTATAAQVVPPHGDLFVPSAATSIQIQGALTSTSLSTTTPTDPSSSSWSSRTNRQGTASIDPPAKRRKQTDSTNSSSTIEATEVLPSDAEGEVVENILNDVIKILDKFKLDVPHDYLVGIDDQVDEVRDMLAIEIADVRIVGICGMGGIGKTTIAKLVYNQLIYHFERCCFLENVREASSQSSGMEKFKRQLASDLFLRGQPEFDNTEKGKSMLGHRIPHGKVLILLDDADRREQLSNLLPSLHKYAAGSRIIVTTRDRAVLEDFEVQHIHEVIGLREEDALVLFCKYAFKQDSPAAELADLSQEIVKATGGLPLAIEVIGSHLSSTREVDVWVEALQLLKNVKRIHQRLRISYDSLSDNAKKIFLDVACSFSGMDYGVPAHMWKPCELSPANVRRELCQRCLIKIGNDKKIWMHDLLKDLGREIVRQENEHPGGRTRLWRHSDAFDVLEMKQGTNKVEAIHLDIGVEDISDGGFNGKKFKKLTMLRFLDLGDINPFGNKKQPLRKLNWLSYHGNYPLNIPSDLHSTKLVVLDMSNSSITERWPGWTSTKVLENVEVLNLTSCHQLGRIPDFTPFKLMEKLILEDCLEIIKVEGSILSLTTLKSLSLKNCSKLRELPEDLSSLSNVEELIVDGTLIQEISISEGMESLTTLSAQRCSSLTQIPDSRNFMKLQQLLLNYCGSSRDIPLSIGY</sequence>
<protein>
    <submittedName>
        <fullName evidence="6">Uncharacterized protein</fullName>
    </submittedName>
</protein>
<keyword evidence="1" id="KW-0433">Leucine-rich repeat</keyword>
<dbReference type="EMBL" id="JAXQNO010000021">
    <property type="protein sequence ID" value="KAK4768765.1"/>
    <property type="molecule type" value="Genomic_DNA"/>
</dbReference>
<keyword evidence="7" id="KW-1185">Reference proteome</keyword>
<feature type="region of interest" description="Disordered" evidence="3">
    <location>
        <begin position="1"/>
        <end position="39"/>
    </location>
</feature>
<dbReference type="Gene3D" id="3.80.10.10">
    <property type="entry name" value="Ribonuclease Inhibitor"/>
    <property type="match status" value="1"/>
</dbReference>
<feature type="compositionally biased region" description="Low complexity" evidence="3">
    <location>
        <begin position="1"/>
        <end position="15"/>
    </location>
</feature>
<dbReference type="Pfam" id="PF00931">
    <property type="entry name" value="NB-ARC"/>
    <property type="match status" value="1"/>
</dbReference>
<evidence type="ECO:0000313" key="6">
    <source>
        <dbReference type="EMBL" id="KAK4768765.1"/>
    </source>
</evidence>
<dbReference type="GO" id="GO:0006952">
    <property type="term" value="P:defense response"/>
    <property type="evidence" value="ECO:0007669"/>
    <property type="project" value="InterPro"/>
</dbReference>
<dbReference type="InterPro" id="IPR042197">
    <property type="entry name" value="Apaf_helical"/>
</dbReference>
<dbReference type="PRINTS" id="PR00364">
    <property type="entry name" value="DISEASERSIST"/>
</dbReference>
<evidence type="ECO:0000256" key="3">
    <source>
        <dbReference type="SAM" id="MobiDB-lite"/>
    </source>
</evidence>
<feature type="compositionally biased region" description="Low complexity" evidence="3">
    <location>
        <begin position="59"/>
        <end position="79"/>
    </location>
</feature>
<dbReference type="GO" id="GO:0043531">
    <property type="term" value="F:ADP binding"/>
    <property type="evidence" value="ECO:0007669"/>
    <property type="project" value="InterPro"/>
</dbReference>
<dbReference type="AlphaFoldDB" id="A0AAN7KLG4"/>
<dbReference type="InterPro" id="IPR032675">
    <property type="entry name" value="LRR_dom_sf"/>
</dbReference>
<dbReference type="SUPFAM" id="SSF52058">
    <property type="entry name" value="L domain-like"/>
    <property type="match status" value="1"/>
</dbReference>
<gene>
    <name evidence="6" type="ORF">SAY86_026915</name>
</gene>
<comment type="caution">
    <text evidence="6">The sequence shown here is derived from an EMBL/GenBank/DDBJ whole genome shotgun (WGS) entry which is preliminary data.</text>
</comment>
<organism evidence="6 7">
    <name type="scientific">Trapa natans</name>
    <name type="common">Water chestnut</name>
    <dbReference type="NCBI Taxonomy" id="22666"/>
    <lineage>
        <taxon>Eukaryota</taxon>
        <taxon>Viridiplantae</taxon>
        <taxon>Streptophyta</taxon>
        <taxon>Embryophyta</taxon>
        <taxon>Tracheophyta</taxon>
        <taxon>Spermatophyta</taxon>
        <taxon>Magnoliopsida</taxon>
        <taxon>eudicotyledons</taxon>
        <taxon>Gunneridae</taxon>
        <taxon>Pentapetalae</taxon>
        <taxon>rosids</taxon>
        <taxon>malvids</taxon>
        <taxon>Myrtales</taxon>
        <taxon>Lythraceae</taxon>
        <taxon>Trapa</taxon>
    </lineage>
</organism>
<name>A0AAN7KLG4_TRANT</name>
<evidence type="ECO:0000259" key="4">
    <source>
        <dbReference type="Pfam" id="PF00931"/>
    </source>
</evidence>
<feature type="compositionally biased region" description="Polar residues" evidence="3">
    <location>
        <begin position="98"/>
        <end position="107"/>
    </location>
</feature>
<dbReference type="PANTHER" id="PTHR11017">
    <property type="entry name" value="LEUCINE-RICH REPEAT-CONTAINING PROTEIN"/>
    <property type="match status" value="1"/>
</dbReference>
<dbReference type="SUPFAM" id="SSF52540">
    <property type="entry name" value="P-loop containing nucleoside triphosphate hydrolases"/>
    <property type="match status" value="1"/>
</dbReference>
<evidence type="ECO:0000313" key="7">
    <source>
        <dbReference type="Proteomes" id="UP001346149"/>
    </source>
</evidence>
<evidence type="ECO:0000259" key="5">
    <source>
        <dbReference type="Pfam" id="PF23282"/>
    </source>
</evidence>
<keyword evidence="2" id="KW-0677">Repeat</keyword>
<reference evidence="6 7" key="1">
    <citation type="journal article" date="2023" name="Hortic Res">
        <title>Pangenome of water caltrop reveals structural variations and asymmetric subgenome divergence after allopolyploidization.</title>
        <authorList>
            <person name="Zhang X."/>
            <person name="Chen Y."/>
            <person name="Wang L."/>
            <person name="Yuan Y."/>
            <person name="Fang M."/>
            <person name="Shi L."/>
            <person name="Lu R."/>
            <person name="Comes H.P."/>
            <person name="Ma Y."/>
            <person name="Chen Y."/>
            <person name="Huang G."/>
            <person name="Zhou Y."/>
            <person name="Zheng Z."/>
            <person name="Qiu Y."/>
        </authorList>
    </citation>
    <scope>NUCLEOTIDE SEQUENCE [LARGE SCALE GENOMIC DNA]</scope>
    <source>
        <strain evidence="6">F231</strain>
    </source>
</reference>
<dbReference type="InterPro" id="IPR002182">
    <property type="entry name" value="NB-ARC"/>
</dbReference>
<evidence type="ECO:0000256" key="1">
    <source>
        <dbReference type="ARBA" id="ARBA00022614"/>
    </source>
</evidence>
<feature type="domain" description="Disease resistance protein Roq1-like winged-helix" evidence="5">
    <location>
        <begin position="387"/>
        <end position="455"/>
    </location>
</feature>
<dbReference type="Proteomes" id="UP001346149">
    <property type="component" value="Unassembled WGS sequence"/>
</dbReference>
<dbReference type="InterPro" id="IPR058192">
    <property type="entry name" value="WHD_ROQ1-like"/>
</dbReference>
<dbReference type="Gene3D" id="3.40.50.300">
    <property type="entry name" value="P-loop containing nucleotide triphosphate hydrolases"/>
    <property type="match status" value="1"/>
</dbReference>
<feature type="domain" description="NB-ARC" evidence="4">
    <location>
        <begin position="148"/>
        <end position="320"/>
    </location>
</feature>
<accession>A0AAN7KLG4</accession>
<dbReference type="Gene3D" id="1.10.8.430">
    <property type="entry name" value="Helical domain of apoptotic protease-activating factors"/>
    <property type="match status" value="1"/>
</dbReference>
<dbReference type="PANTHER" id="PTHR11017:SF570">
    <property type="entry name" value="DISEASE RESISTANCE PROTEIN (TIR-NBS CLASS)-RELATED"/>
    <property type="match status" value="1"/>
</dbReference>